<dbReference type="Gene3D" id="3.30.70.1230">
    <property type="entry name" value="Nucleotide cyclase"/>
    <property type="match status" value="2"/>
</dbReference>
<dbReference type="PANTHER" id="PTHR45627:SF12">
    <property type="entry name" value="ADENYLATE CYCLASE TYPE 2"/>
    <property type="match status" value="1"/>
</dbReference>
<keyword evidence="9" id="KW-0067">ATP-binding</keyword>
<dbReference type="AlphaFoldDB" id="A0A0N5AJ88"/>
<evidence type="ECO:0000256" key="11">
    <source>
        <dbReference type="ARBA" id="ARBA00022989"/>
    </source>
</evidence>
<feature type="transmembrane region" description="Helical" evidence="16">
    <location>
        <begin position="42"/>
        <end position="61"/>
    </location>
</feature>
<evidence type="ECO:0000256" key="10">
    <source>
        <dbReference type="ARBA" id="ARBA00022842"/>
    </source>
</evidence>
<evidence type="ECO:0000256" key="2">
    <source>
        <dbReference type="ARBA" id="ARBA00001593"/>
    </source>
</evidence>
<dbReference type="InterPro" id="IPR018297">
    <property type="entry name" value="A/G_cyclase_CS"/>
</dbReference>
<feature type="domain" description="Guanylate cyclase" evidence="17">
    <location>
        <begin position="629"/>
        <end position="782"/>
    </location>
</feature>
<dbReference type="GO" id="GO:0004383">
    <property type="term" value="F:guanylate cyclase activity"/>
    <property type="evidence" value="ECO:0007669"/>
    <property type="project" value="UniProtKB-EC"/>
</dbReference>
<keyword evidence="14 15" id="KW-0456">Lyase</keyword>
<reference evidence="19" key="1">
    <citation type="submission" date="2017-02" db="UniProtKB">
        <authorList>
            <consortium name="WormBaseParasite"/>
        </authorList>
    </citation>
    <scope>IDENTIFICATION</scope>
</reference>
<dbReference type="PANTHER" id="PTHR45627">
    <property type="entry name" value="ADENYLATE CYCLASE TYPE 1"/>
    <property type="match status" value="1"/>
</dbReference>
<keyword evidence="13 16" id="KW-0472">Membrane</keyword>
<name>A0A0N5AJ88_9BILA</name>
<evidence type="ECO:0000256" key="9">
    <source>
        <dbReference type="ARBA" id="ARBA00022840"/>
    </source>
</evidence>
<keyword evidence="6 16" id="KW-0812">Transmembrane</keyword>
<feature type="domain" description="Guanylate cyclase" evidence="17">
    <location>
        <begin position="250"/>
        <end position="377"/>
    </location>
</feature>
<dbReference type="EC" id="4.6.1.1" evidence="5"/>
<dbReference type="GO" id="GO:0007189">
    <property type="term" value="P:adenylate cyclase-activating G protein-coupled receptor signaling pathway"/>
    <property type="evidence" value="ECO:0007669"/>
    <property type="project" value="TreeGrafter"/>
</dbReference>
<evidence type="ECO:0000256" key="12">
    <source>
        <dbReference type="ARBA" id="ARBA00022998"/>
    </source>
</evidence>
<evidence type="ECO:0000256" key="1">
    <source>
        <dbReference type="ARBA" id="ARBA00001436"/>
    </source>
</evidence>
<evidence type="ECO:0000256" key="14">
    <source>
        <dbReference type="ARBA" id="ARBA00023239"/>
    </source>
</evidence>
<feature type="transmembrane region" description="Helical" evidence="16">
    <location>
        <begin position="549"/>
        <end position="570"/>
    </location>
</feature>
<evidence type="ECO:0000256" key="16">
    <source>
        <dbReference type="SAM" id="Phobius"/>
    </source>
</evidence>
<dbReference type="PROSITE" id="PS50125">
    <property type="entry name" value="GUANYLATE_CYCLASE_2"/>
    <property type="match status" value="2"/>
</dbReference>
<dbReference type="GO" id="GO:0046872">
    <property type="term" value="F:metal ion binding"/>
    <property type="evidence" value="ECO:0007669"/>
    <property type="project" value="UniProtKB-KW"/>
</dbReference>
<dbReference type="GO" id="GO:0004016">
    <property type="term" value="F:adenylate cyclase activity"/>
    <property type="evidence" value="ECO:0007669"/>
    <property type="project" value="UniProtKB-EC"/>
</dbReference>
<comment type="subcellular location">
    <subcellularLocation>
        <location evidence="4">Membrane</location>
        <topology evidence="4">Multi-pass membrane protein</topology>
    </subcellularLocation>
</comment>
<dbReference type="CDD" id="cd07302">
    <property type="entry name" value="CHD"/>
    <property type="match status" value="2"/>
</dbReference>
<comment type="similarity">
    <text evidence="15">Belongs to the adenylyl cyclase class-4/guanylyl cyclase family.</text>
</comment>
<dbReference type="Proteomes" id="UP000046393">
    <property type="component" value="Unplaced"/>
</dbReference>
<keyword evidence="8" id="KW-0547">Nucleotide-binding</keyword>
<dbReference type="GO" id="GO:0005524">
    <property type="term" value="F:ATP binding"/>
    <property type="evidence" value="ECO:0007669"/>
    <property type="project" value="UniProtKB-KW"/>
</dbReference>
<evidence type="ECO:0000256" key="8">
    <source>
        <dbReference type="ARBA" id="ARBA00022741"/>
    </source>
</evidence>
<feature type="transmembrane region" description="Helical" evidence="16">
    <location>
        <begin position="112"/>
        <end position="131"/>
    </location>
</feature>
<dbReference type="STRING" id="451379.A0A0N5AJ88"/>
<dbReference type="WBParaSite" id="SMUV_0000451601-mRNA-1">
    <property type="protein sequence ID" value="SMUV_0000451601-mRNA-1"/>
    <property type="gene ID" value="SMUV_0000451601"/>
</dbReference>
<feature type="transmembrane region" description="Helical" evidence="16">
    <location>
        <begin position="73"/>
        <end position="92"/>
    </location>
</feature>
<dbReference type="InterPro" id="IPR001054">
    <property type="entry name" value="A/G_cyclase"/>
</dbReference>
<dbReference type="GO" id="GO:0035556">
    <property type="term" value="P:intracellular signal transduction"/>
    <property type="evidence" value="ECO:0007669"/>
    <property type="project" value="InterPro"/>
</dbReference>
<evidence type="ECO:0000256" key="5">
    <source>
        <dbReference type="ARBA" id="ARBA00012201"/>
    </source>
</evidence>
<evidence type="ECO:0000313" key="19">
    <source>
        <dbReference type="WBParaSite" id="SMUV_0000451601-mRNA-1"/>
    </source>
</evidence>
<evidence type="ECO:0000256" key="3">
    <source>
        <dbReference type="ARBA" id="ARBA00001946"/>
    </source>
</evidence>
<dbReference type="SMART" id="SM00044">
    <property type="entry name" value="CYCc"/>
    <property type="match status" value="2"/>
</dbReference>
<dbReference type="FunFam" id="3.30.70.1230:FF:000032">
    <property type="entry name" value="Adenylyl cyclase 78C"/>
    <property type="match status" value="1"/>
</dbReference>
<sequence>LCYLQQTVLEVVCNPSEATRTEIRSVLLRHWQAIDRARLNTFHLWLLLFTITHIAIINYLLPKFGVSRRNCSFNRFNTLIISFILALTFPAFEWIVHLPGIVQRIHDEVAPDVSALSSGLCISTIFQFFILPRQRRAFLIIAVAWNISNIIAAWAALFVQQITISVIGLIGDASEAGNRAEISKRLGEAVHRRTQLEALKSRQDQLLLSVIPAYLTDKVITTSYVESNSKKNKHHKLFHELHVQLHANVSILFADIVNFTVLAAQLSAKDLVRTLNELYSKFDRDAQKLQCMRIKFLGDCYYCVSGMPVNRPNHADMCVIMGLEMIKTIKQVRIATGVDVNMRIGVHTGSVLCGVLGLRKWQFDVWSDDVNLANRVESSGVPGYVNILNLESRITNDPLVGSLGQPTFFILPDKRSILERTASIARRNSTYSRMNGLNSSRLSLNKITFYYTKLTIQSMTLIENNLTNFSLSKLNVFFQCSNPITVVSPYLLWPFRKKSSLCQFSDCSIFLIFIIAIDFSQMLLLFGHHPLVPCVVNLSFVFLLYRFPYPLRCFLLSSYFVIFILFLSLFPSSQNTLKWKRNEERDVETMQDINKLLIENILPSGVADKFLDPDRCVDDLYAKSHENVCVMFASIPNFQEFWSQWDRTRKLECLRLLNEIICEFDKLLSKPKFSGIEKIKTMASTYMAVAGLNEQDNPDDQLIISPYYYFAIYLQAYRNSCIIVEFATAMCVILDQLNRDSFQNFQLRFGMSCGPLVAGVIGAQKPQYDVWGNTVNLASRMDTYGEPNKIHMTGEMGRVLLRGGFPLESRGKMRVKGVKEPIETFFLPLDFRREATVNLQSSKRKNSQ</sequence>
<comment type="cofactor">
    <cofactor evidence="3">
        <name>Mg(2+)</name>
        <dbReference type="ChEBI" id="CHEBI:18420"/>
    </cofactor>
</comment>
<protein>
    <recommendedName>
        <fullName evidence="5">adenylate cyclase</fullName>
        <ecNumber evidence="5">4.6.1.1</ecNumber>
    </recommendedName>
</protein>
<feature type="transmembrane region" description="Helical" evidence="16">
    <location>
        <begin position="138"/>
        <end position="159"/>
    </location>
</feature>
<evidence type="ECO:0000256" key="13">
    <source>
        <dbReference type="ARBA" id="ARBA00023136"/>
    </source>
</evidence>
<dbReference type="GO" id="GO:0006171">
    <property type="term" value="P:cAMP biosynthetic process"/>
    <property type="evidence" value="ECO:0007669"/>
    <property type="project" value="UniProtKB-KW"/>
</dbReference>
<accession>A0A0N5AJ88</accession>
<evidence type="ECO:0000256" key="4">
    <source>
        <dbReference type="ARBA" id="ARBA00004141"/>
    </source>
</evidence>
<dbReference type="GO" id="GO:0007193">
    <property type="term" value="P:adenylate cyclase-inhibiting G protein-coupled receptor signaling pathway"/>
    <property type="evidence" value="ECO:0007669"/>
    <property type="project" value="TreeGrafter"/>
</dbReference>
<evidence type="ECO:0000313" key="18">
    <source>
        <dbReference type="Proteomes" id="UP000046393"/>
    </source>
</evidence>
<keyword evidence="18" id="KW-1185">Reference proteome</keyword>
<proteinExistence type="inferred from homology"/>
<dbReference type="PROSITE" id="PS00452">
    <property type="entry name" value="GUANYLATE_CYCLASE_1"/>
    <property type="match status" value="2"/>
</dbReference>
<dbReference type="SUPFAM" id="SSF55073">
    <property type="entry name" value="Nucleotide cyclase"/>
    <property type="match status" value="2"/>
</dbReference>
<evidence type="ECO:0000259" key="17">
    <source>
        <dbReference type="PROSITE" id="PS50125"/>
    </source>
</evidence>
<comment type="catalytic activity">
    <reaction evidence="2">
        <text>ATP = 3',5'-cyclic AMP + diphosphate</text>
        <dbReference type="Rhea" id="RHEA:15389"/>
        <dbReference type="ChEBI" id="CHEBI:30616"/>
        <dbReference type="ChEBI" id="CHEBI:33019"/>
        <dbReference type="ChEBI" id="CHEBI:58165"/>
        <dbReference type="EC" id="4.6.1.1"/>
    </reaction>
</comment>
<keyword evidence="7" id="KW-0479">Metal-binding</keyword>
<dbReference type="Pfam" id="PF00211">
    <property type="entry name" value="Guanylate_cyc"/>
    <property type="match status" value="2"/>
</dbReference>
<dbReference type="GO" id="GO:0005886">
    <property type="term" value="C:plasma membrane"/>
    <property type="evidence" value="ECO:0007669"/>
    <property type="project" value="TreeGrafter"/>
</dbReference>
<organism evidence="18 19">
    <name type="scientific">Syphacia muris</name>
    <dbReference type="NCBI Taxonomy" id="451379"/>
    <lineage>
        <taxon>Eukaryota</taxon>
        <taxon>Metazoa</taxon>
        <taxon>Ecdysozoa</taxon>
        <taxon>Nematoda</taxon>
        <taxon>Chromadorea</taxon>
        <taxon>Rhabditida</taxon>
        <taxon>Spirurina</taxon>
        <taxon>Oxyuridomorpha</taxon>
        <taxon>Oxyuroidea</taxon>
        <taxon>Oxyuridae</taxon>
        <taxon>Syphacia</taxon>
    </lineage>
</organism>
<keyword evidence="12" id="KW-0115">cAMP biosynthesis</keyword>
<evidence type="ECO:0000256" key="7">
    <source>
        <dbReference type="ARBA" id="ARBA00022723"/>
    </source>
</evidence>
<keyword evidence="10" id="KW-0460">Magnesium</keyword>
<evidence type="ECO:0000256" key="6">
    <source>
        <dbReference type="ARBA" id="ARBA00022692"/>
    </source>
</evidence>
<evidence type="ECO:0000256" key="15">
    <source>
        <dbReference type="RuleBase" id="RU000405"/>
    </source>
</evidence>
<dbReference type="InterPro" id="IPR029787">
    <property type="entry name" value="Nucleotide_cyclase"/>
</dbReference>
<comment type="catalytic activity">
    <reaction evidence="1">
        <text>GTP = 3',5'-cyclic GMP + diphosphate</text>
        <dbReference type="Rhea" id="RHEA:13665"/>
        <dbReference type="ChEBI" id="CHEBI:33019"/>
        <dbReference type="ChEBI" id="CHEBI:37565"/>
        <dbReference type="ChEBI" id="CHEBI:57746"/>
        <dbReference type="EC" id="4.6.1.2"/>
    </reaction>
</comment>
<keyword evidence="11 16" id="KW-1133">Transmembrane helix</keyword>